<sequence length="91" mass="10569">NKISKDYKLEINQIPVEIIDSASAFLNDKIFLIQIDEFEISDKKAALVLSYKNARLYFEEKKKIVLTADLKKTDNEWKVSKYKVKEVNISG</sequence>
<reference evidence="1 2" key="1">
    <citation type="submission" date="2018-03" db="EMBL/GenBank/DDBJ databases">
        <title>Cross-interface Injection: A General Nanoliter Liquid Handling Method Applied to Single Cells Genome Amplification Automated Nanoliter Liquid Handling Applied to Single Cell Multiple Displacement Amplification.</title>
        <authorList>
            <person name="Yun J."/>
            <person name="Xu P."/>
            <person name="Xu J."/>
            <person name="Dai X."/>
            <person name="Wang Y."/>
            <person name="Zheng X."/>
            <person name="Cao C."/>
            <person name="Yi Q."/>
            <person name="Zhu Y."/>
            <person name="Wang L."/>
            <person name="Dong Z."/>
            <person name="Huang Y."/>
            <person name="Huang L."/>
            <person name="Du W."/>
        </authorList>
    </citation>
    <scope>NUCLEOTIDE SEQUENCE [LARGE SCALE GENOMIC DNA]</scope>
    <source>
        <strain evidence="1 2">Z-D1-2</strain>
    </source>
</reference>
<evidence type="ECO:0000313" key="2">
    <source>
        <dbReference type="Proteomes" id="UP000240608"/>
    </source>
</evidence>
<dbReference type="EMBL" id="PYVU01000014">
    <property type="protein sequence ID" value="PTB97405.1"/>
    <property type="molecule type" value="Genomic_DNA"/>
</dbReference>
<name>A0A2T4DUA3_9BACT</name>
<dbReference type="AlphaFoldDB" id="A0A2T4DUA3"/>
<evidence type="ECO:0000313" key="1">
    <source>
        <dbReference type="EMBL" id="PTB97405.1"/>
    </source>
</evidence>
<feature type="non-terminal residue" evidence="1">
    <location>
        <position position="1"/>
    </location>
</feature>
<proteinExistence type="predicted"/>
<accession>A0A2T4DUA3</accession>
<comment type="caution">
    <text evidence="1">The sequence shown here is derived from an EMBL/GenBank/DDBJ whole genome shotgun (WGS) entry which is preliminary data.</text>
</comment>
<organism evidence="1 2">
    <name type="scientific">Marivirga lumbricoides</name>
    <dbReference type="NCBI Taxonomy" id="1046115"/>
    <lineage>
        <taxon>Bacteria</taxon>
        <taxon>Pseudomonadati</taxon>
        <taxon>Bacteroidota</taxon>
        <taxon>Cytophagia</taxon>
        <taxon>Cytophagales</taxon>
        <taxon>Marivirgaceae</taxon>
        <taxon>Marivirga</taxon>
    </lineage>
</organism>
<dbReference type="Proteomes" id="UP000240608">
    <property type="component" value="Unassembled WGS sequence"/>
</dbReference>
<protein>
    <submittedName>
        <fullName evidence="1">Uncharacterized protein</fullName>
    </submittedName>
</protein>
<gene>
    <name evidence="1" type="ORF">C9994_02850</name>
</gene>